<reference evidence="1 2" key="1">
    <citation type="submission" date="2020-08" db="EMBL/GenBank/DDBJ databases">
        <authorList>
            <person name="Kim C.M."/>
        </authorList>
    </citation>
    <scope>NUCLEOTIDE SEQUENCE [LARGE SCALE GENOMIC DNA]</scope>
    <source>
        <strain evidence="1 2">UL070</strain>
    </source>
</reference>
<dbReference type="InterPro" id="IPR005624">
    <property type="entry name" value="PduO/GlcC-like"/>
</dbReference>
<dbReference type="Proteomes" id="UP000542720">
    <property type="component" value="Unassembled WGS sequence"/>
</dbReference>
<dbReference type="EMBL" id="JACJUD010000001">
    <property type="protein sequence ID" value="MBB2493575.1"/>
    <property type="molecule type" value="Genomic_DNA"/>
</dbReference>
<dbReference type="InterPro" id="IPR052517">
    <property type="entry name" value="GlcG_carb_metab_protein"/>
</dbReference>
<dbReference type="AlphaFoldDB" id="A0A7W4Q8P8"/>
<dbReference type="RefSeq" id="WP_183087157.1">
    <property type="nucleotide sequence ID" value="NZ_JACJUD010000001.1"/>
</dbReference>
<dbReference type="InterPro" id="IPR038084">
    <property type="entry name" value="PduO/GlcC-like_sf"/>
</dbReference>
<evidence type="ECO:0000313" key="1">
    <source>
        <dbReference type="EMBL" id="MBB2493575.1"/>
    </source>
</evidence>
<keyword evidence="2" id="KW-1185">Reference proteome</keyword>
<dbReference type="Gene3D" id="3.30.450.150">
    <property type="entry name" value="Haem-degrading domain"/>
    <property type="match status" value="1"/>
</dbReference>
<name>A0A7W4Q8P8_9GAMM</name>
<organism evidence="1 2">
    <name type="scientific">Aquipseudomonas ullengensis</name>
    <dbReference type="NCBI Taxonomy" id="2759166"/>
    <lineage>
        <taxon>Bacteria</taxon>
        <taxon>Pseudomonadati</taxon>
        <taxon>Pseudomonadota</taxon>
        <taxon>Gammaproteobacteria</taxon>
        <taxon>Pseudomonadales</taxon>
        <taxon>Pseudomonadaceae</taxon>
        <taxon>Aquipseudomonas</taxon>
    </lineage>
</organism>
<sequence length="148" mass="14889">MQRLDLATATQIASAAIRAARELGLKPMAAAVLDAAGHPLAVLRDENASFLRPQIATGKARGCLGMGFGGRELARRAQAMPAFFDAINSLTGGEVIPVAGGVLIRNAAGELLGAIGLSGDTSDNDERCALLAIGAAGLVADSGDPQPA</sequence>
<accession>A0A7W4Q8P8</accession>
<evidence type="ECO:0000313" key="2">
    <source>
        <dbReference type="Proteomes" id="UP000542720"/>
    </source>
</evidence>
<proteinExistence type="predicted"/>
<dbReference type="Pfam" id="PF03928">
    <property type="entry name" value="HbpS-like"/>
    <property type="match status" value="1"/>
</dbReference>
<protein>
    <submittedName>
        <fullName evidence="1">Heme-binding protein</fullName>
    </submittedName>
</protein>
<dbReference type="SUPFAM" id="SSF143744">
    <property type="entry name" value="GlcG-like"/>
    <property type="match status" value="1"/>
</dbReference>
<dbReference type="PANTHER" id="PTHR34309:SF10">
    <property type="entry name" value="SLR1406 PROTEIN"/>
    <property type="match status" value="1"/>
</dbReference>
<comment type="caution">
    <text evidence="1">The sequence shown here is derived from an EMBL/GenBank/DDBJ whole genome shotgun (WGS) entry which is preliminary data.</text>
</comment>
<dbReference type="PANTHER" id="PTHR34309">
    <property type="entry name" value="SLR1406 PROTEIN"/>
    <property type="match status" value="1"/>
</dbReference>
<gene>
    <name evidence="1" type="ORF">H3H51_01010</name>
</gene>